<feature type="signal peptide" evidence="2">
    <location>
        <begin position="1"/>
        <end position="21"/>
    </location>
</feature>
<dbReference type="CDD" id="cd00063">
    <property type="entry name" value="FN3"/>
    <property type="match status" value="2"/>
</dbReference>
<organism evidence="4 5">
    <name type="scientific">Fluviicola taffensis (strain DSM 16823 / NCIMB 13979 / RW262)</name>
    <dbReference type="NCBI Taxonomy" id="755732"/>
    <lineage>
        <taxon>Bacteria</taxon>
        <taxon>Pseudomonadati</taxon>
        <taxon>Bacteroidota</taxon>
        <taxon>Flavobacteriia</taxon>
        <taxon>Flavobacteriales</taxon>
        <taxon>Crocinitomicaceae</taxon>
        <taxon>Fluviicola</taxon>
    </lineage>
</organism>
<dbReference type="InterPro" id="IPR013783">
    <property type="entry name" value="Ig-like_fold"/>
</dbReference>
<feature type="domain" description="Fibronectin type-III" evidence="3">
    <location>
        <begin position="183"/>
        <end position="273"/>
    </location>
</feature>
<dbReference type="InterPro" id="IPR003961">
    <property type="entry name" value="FN3_dom"/>
</dbReference>
<evidence type="ECO:0000313" key="5">
    <source>
        <dbReference type="Proteomes" id="UP000007463"/>
    </source>
</evidence>
<dbReference type="InterPro" id="IPR036116">
    <property type="entry name" value="FN3_sf"/>
</dbReference>
<dbReference type="Pfam" id="PF18962">
    <property type="entry name" value="Por_Secre_tail"/>
    <property type="match status" value="1"/>
</dbReference>
<dbReference type="SUPFAM" id="SSF49265">
    <property type="entry name" value="Fibronectin type III"/>
    <property type="match status" value="2"/>
</dbReference>
<evidence type="ECO:0000256" key="2">
    <source>
        <dbReference type="SAM" id="SignalP"/>
    </source>
</evidence>
<feature type="chain" id="PRO_5003278562" evidence="2">
    <location>
        <begin position="22"/>
        <end position="931"/>
    </location>
</feature>
<dbReference type="Pfam" id="PF20009">
    <property type="entry name" value="GEVED"/>
    <property type="match status" value="2"/>
</dbReference>
<evidence type="ECO:0000313" key="4">
    <source>
        <dbReference type="EMBL" id="AEA45817.1"/>
    </source>
</evidence>
<dbReference type="RefSeq" id="WP_013688575.1">
    <property type="nucleotide sequence ID" value="NC_015321.1"/>
</dbReference>
<protein>
    <submittedName>
        <fullName evidence="4">Fibronectin type III domain protein</fullName>
    </submittedName>
</protein>
<keyword evidence="5" id="KW-1185">Reference proteome</keyword>
<dbReference type="NCBIfam" id="TIGR04183">
    <property type="entry name" value="Por_Secre_tail"/>
    <property type="match status" value="1"/>
</dbReference>
<dbReference type="EMBL" id="CP002542">
    <property type="protein sequence ID" value="AEA45817.1"/>
    <property type="molecule type" value="Genomic_DNA"/>
</dbReference>
<keyword evidence="1 2" id="KW-0732">Signal</keyword>
<dbReference type="STRING" id="755732.Fluta_3851"/>
<name>F2IGF1_FLUTR</name>
<dbReference type="HOGENOM" id="CLU_343193_0_0_10"/>
<dbReference type="InterPro" id="IPR045474">
    <property type="entry name" value="GEVED"/>
</dbReference>
<evidence type="ECO:0000256" key="1">
    <source>
        <dbReference type="ARBA" id="ARBA00022729"/>
    </source>
</evidence>
<dbReference type="SMART" id="SM00060">
    <property type="entry name" value="FN3"/>
    <property type="match status" value="2"/>
</dbReference>
<dbReference type="AlphaFoldDB" id="F2IGF1"/>
<reference evidence="5" key="2">
    <citation type="submission" date="2011-02" db="EMBL/GenBank/DDBJ databases">
        <title>The complete genome of Fluviicola taffensis DSM 16823.</title>
        <authorList>
            <consortium name="US DOE Joint Genome Institute (JGI-PGF)"/>
            <person name="Lucas S."/>
            <person name="Copeland A."/>
            <person name="Lapidus A."/>
            <person name="Bruce D."/>
            <person name="Goodwin L."/>
            <person name="Pitluck S."/>
            <person name="Kyrpides N."/>
            <person name="Mavromatis K."/>
            <person name="Ivanova N."/>
            <person name="Mikhailova N."/>
            <person name="Pagani I."/>
            <person name="Chertkov O."/>
            <person name="Detter J.C."/>
            <person name="Han C."/>
            <person name="Tapia R."/>
            <person name="Land M."/>
            <person name="Hauser L."/>
            <person name="Markowitz V."/>
            <person name="Cheng J.-F."/>
            <person name="Hugenholtz P."/>
            <person name="Woyke T."/>
            <person name="Wu D."/>
            <person name="Tindall B."/>
            <person name="Pomrenke H.G."/>
            <person name="Brambilla E."/>
            <person name="Klenk H.-P."/>
            <person name="Eisen J.A."/>
        </authorList>
    </citation>
    <scope>NUCLEOTIDE SEQUENCE [LARGE SCALE GENOMIC DNA]</scope>
    <source>
        <strain evidence="5">DSM 16823 / RW262 / RW262</strain>
    </source>
</reference>
<accession>F2IGF1</accession>
<feature type="domain" description="Fibronectin type-III" evidence="3">
    <location>
        <begin position="423"/>
        <end position="515"/>
    </location>
</feature>
<dbReference type="OrthoDB" id="1113525at2"/>
<sequence length="931" mass="99558" precursor="true">MKKIYMLGCALLLQLSGNLFAQAPYCAISATSGVASSSYYIDNFSTTGGIANISNLGTVCGTNNYEDRTAMIVSQFAGGPAVDFEIDMGPSIFDTFGVGIWIDWNENDVFNSGEQVFQSSGGYSNSFSGSFAVPLGTPVGTYRMRVLADFNNASPSNPCSLAFGQGEAEDYTFEVTPPPSCMPVAGLTIEGVSSNSIDISWTSQGTETDWNIEYGVSGFTPGSGTPGTASGTAEFTAGTLSAGTYYDFYVQADCGGGDESIWVGPITGYTGYCEFETIDPDYYIQNFSTTGGSTSNISNLGSGYGTNGYEDATSMIVSSFEGGPDINFTVDNGNGYYHGLSIWVDWNDNMIFESSEQVYSNGFDETFSGSFGVPLGTAVGSHRMRVLVDADNSSPDNPCSTDYGYGEAEDYTFEVVPTPSCLPVSDLEIDGETTNTIDIIWTAGDVETAWNIEWGAPGFTPGTGTGLDSAQTTTESYTVAGLDHSTNYDFYVQASCSSTDSSFWTLVSGATLCGAITNFPWTENFDAMPDLDYDLFPSCWISENGEWYTDDVNNNISNSAIPYSGNNYLGISYNSDDHIWTPEFQLTAGKKYEFSFMWAGDDSPGWNGEVFVNETQSSTGAISLGAEFVTPSVNVTADYRRSYYCFTPTVSGVYSFGIYVSSSFTPDDLTFDDFSLVERAATAGTGLAINACQIEGLVDLNDNATINDPLGNWTFSQNPSTIVNDTMFNPQFVPAGTVSVDYITYGCLVDTASVMVTIYPPSNAGEDGILTVCKNQPLNLLAGLSGNVDMGGTWYDPQNQAIASGQIMSANFPGQYNYDYITGNNVCPNDTAGVVVSVIASCNWLSVDEMALESVNLYPNPSTGLVFIESTFTEGTLNLVITDVNGRVIENGMNSIAAGTSTVNLSQVESGIYFFKLSSDTAEKVVRVVIQ</sequence>
<gene>
    <name evidence="4" type="ordered locus">Fluta_3851</name>
</gene>
<dbReference type="eggNOG" id="COG3291">
    <property type="taxonomic scope" value="Bacteria"/>
</dbReference>
<evidence type="ECO:0000259" key="3">
    <source>
        <dbReference type="PROSITE" id="PS50853"/>
    </source>
</evidence>
<dbReference type="PROSITE" id="PS50853">
    <property type="entry name" value="FN3"/>
    <property type="match status" value="2"/>
</dbReference>
<dbReference type="Gene3D" id="2.60.40.10">
    <property type="entry name" value="Immunoglobulins"/>
    <property type="match status" value="2"/>
</dbReference>
<dbReference type="Proteomes" id="UP000007463">
    <property type="component" value="Chromosome"/>
</dbReference>
<reference evidence="4 5" key="1">
    <citation type="journal article" date="2011" name="Stand. Genomic Sci.">
        <title>Complete genome sequence of the gliding freshwater bacterium Fluviicola taffensis type strain (RW262).</title>
        <authorList>
            <person name="Woyke T."/>
            <person name="Chertkov O."/>
            <person name="Lapidus A."/>
            <person name="Nolan M."/>
            <person name="Lucas S."/>
            <person name="Del Rio T.G."/>
            <person name="Tice H."/>
            <person name="Cheng J.F."/>
            <person name="Tapia R."/>
            <person name="Han C."/>
            <person name="Goodwin L."/>
            <person name="Pitluck S."/>
            <person name="Liolios K."/>
            <person name="Pagani I."/>
            <person name="Ivanova N."/>
            <person name="Huntemann M."/>
            <person name="Mavromatis K."/>
            <person name="Mikhailova N."/>
            <person name="Pati A."/>
            <person name="Chen A."/>
            <person name="Palaniappan K."/>
            <person name="Land M."/>
            <person name="Hauser L."/>
            <person name="Brambilla E.M."/>
            <person name="Rohde M."/>
            <person name="Mwirichia R."/>
            <person name="Sikorski J."/>
            <person name="Tindall B.J."/>
            <person name="Goker M."/>
            <person name="Bristow J."/>
            <person name="Eisen J.A."/>
            <person name="Markowitz V."/>
            <person name="Hugenholtz P."/>
            <person name="Klenk H.P."/>
            <person name="Kyrpides N.C."/>
        </authorList>
    </citation>
    <scope>NUCLEOTIDE SEQUENCE [LARGE SCALE GENOMIC DNA]</scope>
    <source>
        <strain evidence="5">DSM 16823 / RW262 / RW262</strain>
    </source>
</reference>
<proteinExistence type="predicted"/>
<dbReference type="InterPro" id="IPR026444">
    <property type="entry name" value="Secre_tail"/>
</dbReference>
<dbReference type="KEGG" id="fte:Fluta_3851"/>
<dbReference type="eggNOG" id="COG1404">
    <property type="taxonomic scope" value="Bacteria"/>
</dbReference>